<comment type="caution">
    <text evidence="4">The sequence shown here is derived from an EMBL/GenBank/DDBJ whole genome shotgun (WGS) entry which is preliminary data.</text>
</comment>
<accession>A0A844HTW7</accession>
<comment type="pathway">
    <text evidence="1">Glycan metabolism; bacterial cellulose biosynthesis.</text>
</comment>
<evidence type="ECO:0000259" key="3">
    <source>
        <dbReference type="Pfam" id="PF20916"/>
    </source>
</evidence>
<evidence type="ECO:0000313" key="5">
    <source>
        <dbReference type="Proteomes" id="UP000449846"/>
    </source>
</evidence>
<keyword evidence="1" id="KW-0472">Membrane</keyword>
<dbReference type="GO" id="GO:0030244">
    <property type="term" value="P:cellulose biosynthetic process"/>
    <property type="evidence" value="ECO:0007669"/>
    <property type="project" value="UniProtKB-KW"/>
</dbReference>
<protein>
    <recommendedName>
        <fullName evidence="1">Cyclic di-GMP-binding protein</fullName>
    </recommendedName>
    <alternativeName>
        <fullName evidence="1">Cellulose synthase regulatory subunit</fullName>
    </alternativeName>
</protein>
<feature type="chain" id="PRO_5033100599" description="Cyclic di-GMP-binding protein" evidence="1">
    <location>
        <begin position="26"/>
        <end position="748"/>
    </location>
</feature>
<keyword evidence="1" id="KW-0812">Transmembrane</keyword>
<dbReference type="Gene3D" id="3.30.379.20">
    <property type="match status" value="1"/>
</dbReference>
<gene>
    <name evidence="4" type="ORF">GL300_17560</name>
</gene>
<dbReference type="GO" id="GO:0005886">
    <property type="term" value="C:plasma membrane"/>
    <property type="evidence" value="ECO:0007669"/>
    <property type="project" value="UniProtKB-SubCell"/>
</dbReference>
<dbReference type="Gene3D" id="2.60.120.260">
    <property type="entry name" value="Galactose-binding domain-like"/>
    <property type="match status" value="2"/>
</dbReference>
<reference evidence="4 5" key="1">
    <citation type="submission" date="2019-11" db="EMBL/GenBank/DDBJ databases">
        <authorList>
            <person name="Dong K."/>
        </authorList>
    </citation>
    <scope>NUCLEOTIDE SEQUENCE [LARGE SCALE GENOMIC DNA]</scope>
    <source>
        <strain evidence="4 5">NBRC 112902</strain>
    </source>
</reference>
<name>A0A844HTW7_9RHOB</name>
<evidence type="ECO:0000313" key="4">
    <source>
        <dbReference type="EMBL" id="MTH61021.1"/>
    </source>
</evidence>
<dbReference type="InterPro" id="IPR048861">
    <property type="entry name" value="BscB-like_C"/>
</dbReference>
<dbReference type="Pfam" id="PF03170">
    <property type="entry name" value="BcsB"/>
    <property type="match status" value="2"/>
</dbReference>
<organism evidence="4 5">
    <name type="scientific">Paracoccus litorisediminis</name>
    <dbReference type="NCBI Taxonomy" id="2006130"/>
    <lineage>
        <taxon>Bacteria</taxon>
        <taxon>Pseudomonadati</taxon>
        <taxon>Pseudomonadota</taxon>
        <taxon>Alphaproteobacteria</taxon>
        <taxon>Rhodobacterales</taxon>
        <taxon>Paracoccaceae</taxon>
        <taxon>Paracoccus</taxon>
    </lineage>
</organism>
<proteinExistence type="inferred from homology"/>
<keyword evidence="5" id="KW-1185">Reference proteome</keyword>
<dbReference type="EMBL" id="WMIG01000012">
    <property type="protein sequence ID" value="MTH61021.1"/>
    <property type="molecule type" value="Genomic_DNA"/>
</dbReference>
<comment type="similarity">
    <text evidence="1">Belongs to the AcsB/BcsB family.</text>
</comment>
<evidence type="ECO:0000256" key="2">
    <source>
        <dbReference type="SAM" id="MobiDB-lite"/>
    </source>
</evidence>
<keyword evidence="1" id="KW-0732">Signal</keyword>
<feature type="transmembrane region" description="Helical" evidence="1">
    <location>
        <begin position="718"/>
        <end position="742"/>
    </location>
</feature>
<dbReference type="InterPro" id="IPR018513">
    <property type="entry name" value="Cell_synthase_bac"/>
</dbReference>
<dbReference type="UniPathway" id="UPA00694"/>
<evidence type="ECO:0000256" key="1">
    <source>
        <dbReference type="RuleBase" id="RU365021"/>
    </source>
</evidence>
<feature type="compositionally biased region" description="Acidic residues" evidence="2">
    <location>
        <begin position="576"/>
        <end position="585"/>
    </location>
</feature>
<dbReference type="AlphaFoldDB" id="A0A844HTW7"/>
<sequence>MTPRARLSPGGVALMLSLLASTAFAQAVPEIQIAPPEAVETAPVEQPESVPVPIPAQRDATAPLSEAPDRKLLLTLRPPPSLPHSVVMGTSLPEPGVVRLTGETATSEFVLWLPDGVPLPPELVLSVRSSINVLADTAGMQVTINGATPVELPLNKFDGFGTLRVPAPDLVPGPNRIALSLRQPHRIFCGPDASFDVWTEIELTRSGAEYPVDALVPNADLFSLAVGNQISAGRPVNLLADPGIEPAALRGLATALGGAMQGQGQVNIQSFYMPTARNSATVALIPSDRSLVSYRQDANGAPVLQVESANGALPDLGGVLLPDTMPQAAPPPMLTPGQTSSLADLGGTDLIGNTHYYRHDFRFRLPSDWLLLANQKAHLDLQYGFADDLPKGAMLLVKVNDETIRLLPLDRNGGRIVDPLTIPFGARLLNPGQNTLSFEMMVPGDPADAACAPRRTDMLVVTKETTIEVPKSPAMQLSGITSPLSTLTPAGITVDPQAIDAKPLDLFATQLAAGLTPSDQPDDQVSLSLVDIAGLRPSDAGIPTRVLQEALFPVEIAPVAKAAPVPAAPQFRLSEESEPAPDAEPTEAKENAKEPAWSFGGWLSGMRERVRNSAFMTSDQDLGDWLQGRKGDALLMSGHADQPEALRLIVGPDAQANAIGPALNKLRTGSLGEGKAVLLSNDGTYQVWASAQLPRMREPVTPLNLLPVLGNYASWSPFIFTLGLLVLGLISIIPALLIVVLFRKRRLR</sequence>
<keyword evidence="1" id="KW-0997">Cell inner membrane</keyword>
<feature type="region of interest" description="Disordered" evidence="2">
    <location>
        <begin position="38"/>
        <end position="63"/>
    </location>
</feature>
<dbReference type="Proteomes" id="UP000449846">
    <property type="component" value="Unassembled WGS sequence"/>
</dbReference>
<feature type="domain" description="Cellulose synthase subunit B-like C-terminal" evidence="3">
    <location>
        <begin position="613"/>
        <end position="743"/>
    </location>
</feature>
<keyword evidence="1" id="KW-1133">Transmembrane helix</keyword>
<dbReference type="GO" id="GO:0006011">
    <property type="term" value="P:UDP-alpha-D-glucose metabolic process"/>
    <property type="evidence" value="ECO:0007669"/>
    <property type="project" value="InterPro"/>
</dbReference>
<dbReference type="OrthoDB" id="7615145at2"/>
<comment type="subunit">
    <text evidence="1">Tightly associated with the cellulose synthase catalytic subunit.</text>
</comment>
<comment type="function">
    <text evidence="1">Binds the cellulose synthase activator, bis-(3'-5') cyclic diguanylic acid (c-di-GMP).</text>
</comment>
<comment type="subcellular location">
    <subcellularLocation>
        <location evidence="1">Cell inner membrane</location>
    </subcellularLocation>
</comment>
<feature type="signal peptide" evidence="1">
    <location>
        <begin position="1"/>
        <end position="25"/>
    </location>
</feature>
<keyword evidence="1" id="KW-0973">c-di-GMP</keyword>
<dbReference type="Gene3D" id="3.30.379.30">
    <property type="match status" value="1"/>
</dbReference>
<keyword evidence="1" id="KW-1003">Cell membrane</keyword>
<dbReference type="Pfam" id="PF20916">
    <property type="entry name" value="BscB_a-b"/>
    <property type="match status" value="1"/>
</dbReference>
<feature type="region of interest" description="Disordered" evidence="2">
    <location>
        <begin position="570"/>
        <end position="594"/>
    </location>
</feature>
<dbReference type="RefSeq" id="WP_155040959.1">
    <property type="nucleotide sequence ID" value="NZ_WMIG01000012.1"/>
</dbReference>
<dbReference type="Gene3D" id="1.20.5.4520">
    <property type="match status" value="1"/>
</dbReference>
<keyword evidence="1" id="KW-0135">Cellulose biosynthesis</keyword>